<dbReference type="InterPro" id="IPR017983">
    <property type="entry name" value="GPCR_2_secretin-like_CS"/>
</dbReference>
<evidence type="ECO:0000259" key="12">
    <source>
        <dbReference type="PROSITE" id="PS50227"/>
    </source>
</evidence>
<dbReference type="CDD" id="cd15267">
    <property type="entry name" value="7tmB1_GCGR"/>
    <property type="match status" value="1"/>
</dbReference>
<keyword evidence="5 11" id="KW-1133">Transmembrane helix</keyword>
<dbReference type="PROSITE" id="PS00650">
    <property type="entry name" value="G_PROTEIN_RECEP_F2_2"/>
    <property type="match status" value="1"/>
</dbReference>
<dbReference type="Gene3D" id="4.10.1240.10">
    <property type="entry name" value="GPCR, family 2, extracellular hormone receptor domain"/>
    <property type="match status" value="1"/>
</dbReference>
<dbReference type="SMART" id="SM00008">
    <property type="entry name" value="HormR"/>
    <property type="match status" value="1"/>
</dbReference>
<keyword evidence="10" id="KW-0807">Transducer</keyword>
<keyword evidence="7 11" id="KW-0472">Membrane</keyword>
<feature type="transmembrane region" description="Helical" evidence="11">
    <location>
        <begin position="351"/>
        <end position="369"/>
    </location>
</feature>
<comment type="similarity">
    <text evidence="2">Belongs to the G-protein coupled receptor 2 family.</text>
</comment>
<evidence type="ECO:0000313" key="15">
    <source>
        <dbReference type="Proteomes" id="UP000324632"/>
    </source>
</evidence>
<feature type="transmembrane region" description="Helical" evidence="11">
    <location>
        <begin position="389"/>
        <end position="406"/>
    </location>
</feature>
<dbReference type="FunFam" id="1.20.1070.10:FF:000133">
    <property type="entry name" value="Glucagon receptor a"/>
    <property type="match status" value="1"/>
</dbReference>
<dbReference type="InterPro" id="IPR036445">
    <property type="entry name" value="GPCR_2_extracell_dom_sf"/>
</dbReference>
<feature type="transmembrane region" description="Helical" evidence="11">
    <location>
        <begin position="265"/>
        <end position="285"/>
    </location>
</feature>
<keyword evidence="9" id="KW-0325">Glycoprotein</keyword>
<keyword evidence="8 14" id="KW-0675">Receptor</keyword>
<keyword evidence="15" id="KW-1185">Reference proteome</keyword>
<dbReference type="PANTHER" id="PTHR45620:SF29">
    <property type="entry name" value="GLUCAGON RECEPTOR"/>
    <property type="match status" value="1"/>
</dbReference>
<evidence type="ECO:0000256" key="3">
    <source>
        <dbReference type="ARBA" id="ARBA00022475"/>
    </source>
</evidence>
<dbReference type="SUPFAM" id="SSF81321">
    <property type="entry name" value="Family A G protein-coupled receptor-like"/>
    <property type="match status" value="1"/>
</dbReference>
<dbReference type="AlphaFoldDB" id="A0A5A9N6G7"/>
<evidence type="ECO:0000256" key="10">
    <source>
        <dbReference type="ARBA" id="ARBA00023224"/>
    </source>
</evidence>
<keyword evidence="3" id="KW-1003">Cell membrane</keyword>
<proteinExistence type="inferred from homology"/>
<dbReference type="PROSITE" id="PS50261">
    <property type="entry name" value="G_PROTEIN_RECEP_F2_4"/>
    <property type="match status" value="1"/>
</dbReference>
<dbReference type="Gene3D" id="1.20.1070.10">
    <property type="entry name" value="Rhodopsin 7-helix transmembrane proteins"/>
    <property type="match status" value="1"/>
</dbReference>
<evidence type="ECO:0000256" key="8">
    <source>
        <dbReference type="ARBA" id="ARBA00023170"/>
    </source>
</evidence>
<comment type="subcellular location">
    <subcellularLocation>
        <location evidence="1">Cell membrane</location>
        <topology evidence="1">Multi-pass membrane protein</topology>
    </subcellularLocation>
</comment>
<feature type="transmembrane region" description="Helical" evidence="11">
    <location>
        <begin position="240"/>
        <end position="258"/>
    </location>
</feature>
<keyword evidence="4 11" id="KW-0812">Transmembrane</keyword>
<evidence type="ECO:0000256" key="7">
    <source>
        <dbReference type="ARBA" id="ARBA00023136"/>
    </source>
</evidence>
<dbReference type="GO" id="GO:0017046">
    <property type="term" value="F:peptide hormone binding"/>
    <property type="evidence" value="ECO:0007669"/>
    <property type="project" value="TreeGrafter"/>
</dbReference>
<dbReference type="GO" id="GO:0007189">
    <property type="term" value="P:adenylate cyclase-activating G protein-coupled receptor signaling pathway"/>
    <property type="evidence" value="ECO:0007669"/>
    <property type="project" value="TreeGrafter"/>
</dbReference>
<dbReference type="InterPro" id="IPR000832">
    <property type="entry name" value="GPCR_2_secretin-like"/>
</dbReference>
<accession>A0A5A9N6G7</accession>
<feature type="domain" description="G-protein coupled receptors family 2 profile 1" evidence="12">
    <location>
        <begin position="44"/>
        <end position="121"/>
    </location>
</feature>
<dbReference type="InterPro" id="IPR001879">
    <property type="entry name" value="GPCR_2_extracellular_dom"/>
</dbReference>
<dbReference type="Pfam" id="PF02793">
    <property type="entry name" value="HRM"/>
    <property type="match status" value="1"/>
</dbReference>
<dbReference type="EMBL" id="SOYY01000021">
    <property type="protein sequence ID" value="KAA0705320.1"/>
    <property type="molecule type" value="Genomic_DNA"/>
</dbReference>
<dbReference type="PROSITE" id="PS50227">
    <property type="entry name" value="G_PROTEIN_RECEP_F2_3"/>
    <property type="match status" value="1"/>
</dbReference>
<evidence type="ECO:0000256" key="5">
    <source>
        <dbReference type="ARBA" id="ARBA00022989"/>
    </source>
</evidence>
<evidence type="ECO:0000259" key="13">
    <source>
        <dbReference type="PROSITE" id="PS50261"/>
    </source>
</evidence>
<dbReference type="PROSITE" id="PS00649">
    <property type="entry name" value="G_PROTEIN_RECEP_F2_1"/>
    <property type="match status" value="1"/>
</dbReference>
<sequence>MSNCTGRVVPKSYVSNRLGNGGSRVSSTESFKNVMAKWMMYRDECFRNISKDIPLTGVVCNSTFDKFACWPDGLPNTTVGVACPWYLPWHSEVRHGLVYLECDAEGQWSKQRNASECVSSDPSQINMQHYGRILSQFRTMYTVGYSLSLGALVLALGILVAFRKLHCMRNNIHMNLFASFILRASSILIKDAMLERPDTFHVAQDITTELEVEWLVENETAVGCRVAMVMMQYSILANSYWLLVEGIYLHSLLVVTVLTERNYFGIYLCIGWGAPLIFVLPWVIVKYLYENEECWVQNIHMEYWWIIRSPILLAVLINFFIFIHIIKILVSKLRAHQMRYSDYKFRLAKSTLTLIPLLGIHSVLFSFVTDESTSHGALPLRLTKLFIDLFFNSFQGLLVAILYCFVNKEVQSEILKKWRRWKLGRDIEEEYRHTYSQTLQMKSGSIMVHPNTTSRLCSPEEKQALVSNSQNGVSVYSVADDIMFHLGQSWPNGQRVGLVTRRLPVRSSGPAGPLVGGHFAKPVLAGLVSPIWKGS</sequence>
<evidence type="ECO:0000256" key="6">
    <source>
        <dbReference type="ARBA" id="ARBA00023040"/>
    </source>
</evidence>
<dbReference type="PRINTS" id="PR00249">
    <property type="entry name" value="GPCRSECRETIN"/>
</dbReference>
<feature type="transmembrane region" description="Helical" evidence="11">
    <location>
        <begin position="143"/>
        <end position="162"/>
    </location>
</feature>
<gene>
    <name evidence="14" type="ORF">E1301_Tti009815</name>
</gene>
<dbReference type="Proteomes" id="UP000324632">
    <property type="component" value="Chromosome 21"/>
</dbReference>
<evidence type="ECO:0000256" key="4">
    <source>
        <dbReference type="ARBA" id="ARBA00022692"/>
    </source>
</evidence>
<dbReference type="PANTHER" id="PTHR45620">
    <property type="entry name" value="PDF RECEPTOR-LIKE PROTEIN-RELATED"/>
    <property type="match status" value="1"/>
</dbReference>
<keyword evidence="6" id="KW-0297">G-protein coupled receptor</keyword>
<dbReference type="GO" id="GO:0007166">
    <property type="term" value="P:cell surface receptor signaling pathway"/>
    <property type="evidence" value="ECO:0007669"/>
    <property type="project" value="InterPro"/>
</dbReference>
<dbReference type="SUPFAM" id="SSF111418">
    <property type="entry name" value="Hormone receptor domain"/>
    <property type="match status" value="1"/>
</dbReference>
<evidence type="ECO:0000256" key="9">
    <source>
        <dbReference type="ARBA" id="ARBA00023180"/>
    </source>
</evidence>
<name>A0A5A9N6G7_9TELE</name>
<evidence type="ECO:0000313" key="14">
    <source>
        <dbReference type="EMBL" id="KAA0705320.1"/>
    </source>
</evidence>
<feature type="transmembrane region" description="Helical" evidence="11">
    <location>
        <begin position="305"/>
        <end position="330"/>
    </location>
</feature>
<reference evidence="14 15" key="1">
    <citation type="journal article" date="2019" name="Mol. Ecol. Resour.">
        <title>Chromosome-level genome assembly of Triplophysa tibetana, a fish adapted to the harsh high-altitude environment of the Tibetan Plateau.</title>
        <authorList>
            <person name="Yang X."/>
            <person name="Liu H."/>
            <person name="Ma Z."/>
            <person name="Zou Y."/>
            <person name="Zou M."/>
            <person name="Mao Y."/>
            <person name="Li X."/>
            <person name="Wang H."/>
            <person name="Chen T."/>
            <person name="Wang W."/>
            <person name="Yang R."/>
        </authorList>
    </citation>
    <scope>NUCLEOTIDE SEQUENCE [LARGE SCALE GENOMIC DNA]</scope>
    <source>
        <strain evidence="14">TTIB1903HZAU</strain>
        <tissue evidence="14">Muscle</tissue>
    </source>
</reference>
<evidence type="ECO:0000256" key="2">
    <source>
        <dbReference type="ARBA" id="ARBA00005314"/>
    </source>
</evidence>
<dbReference type="Pfam" id="PF00002">
    <property type="entry name" value="7tm_2"/>
    <property type="match status" value="1"/>
</dbReference>
<dbReference type="GO" id="GO:0005886">
    <property type="term" value="C:plasma membrane"/>
    <property type="evidence" value="ECO:0007669"/>
    <property type="project" value="UniProtKB-SubCell"/>
</dbReference>
<organism evidence="14 15">
    <name type="scientific">Triplophysa tibetana</name>
    <dbReference type="NCBI Taxonomy" id="1572043"/>
    <lineage>
        <taxon>Eukaryota</taxon>
        <taxon>Metazoa</taxon>
        <taxon>Chordata</taxon>
        <taxon>Craniata</taxon>
        <taxon>Vertebrata</taxon>
        <taxon>Euteleostomi</taxon>
        <taxon>Actinopterygii</taxon>
        <taxon>Neopterygii</taxon>
        <taxon>Teleostei</taxon>
        <taxon>Ostariophysi</taxon>
        <taxon>Cypriniformes</taxon>
        <taxon>Nemacheilidae</taxon>
        <taxon>Triplophysa</taxon>
    </lineage>
</organism>
<evidence type="ECO:0000256" key="1">
    <source>
        <dbReference type="ARBA" id="ARBA00004651"/>
    </source>
</evidence>
<dbReference type="InterPro" id="IPR050332">
    <property type="entry name" value="GPCR_2"/>
</dbReference>
<dbReference type="GO" id="GO:0004967">
    <property type="term" value="F:glucagon receptor activity"/>
    <property type="evidence" value="ECO:0007669"/>
    <property type="project" value="TreeGrafter"/>
</dbReference>
<comment type="caution">
    <text evidence="14">The sequence shown here is derived from an EMBL/GenBank/DDBJ whole genome shotgun (WGS) entry which is preliminary data.</text>
</comment>
<dbReference type="InterPro" id="IPR017981">
    <property type="entry name" value="GPCR_2-like_7TM"/>
</dbReference>
<evidence type="ECO:0000256" key="11">
    <source>
        <dbReference type="SAM" id="Phobius"/>
    </source>
</evidence>
<feature type="domain" description="G-protein coupled receptors family 2 profile 2" evidence="13">
    <location>
        <begin position="137"/>
        <end position="407"/>
    </location>
</feature>
<protein>
    <submittedName>
        <fullName evidence="14">Glucagon receptor</fullName>
    </submittedName>
</protein>